<dbReference type="Proteomes" id="UP001597201">
    <property type="component" value="Unassembled WGS sequence"/>
</dbReference>
<keyword evidence="2" id="KW-1185">Reference proteome</keyword>
<dbReference type="InterPro" id="IPR018736">
    <property type="entry name" value="DUF2279_periplasmic_lipo"/>
</dbReference>
<evidence type="ECO:0000313" key="2">
    <source>
        <dbReference type="Proteomes" id="UP001597201"/>
    </source>
</evidence>
<comment type="caution">
    <text evidence="1">The sequence shown here is derived from an EMBL/GenBank/DDBJ whole genome shotgun (WGS) entry which is preliminary data.</text>
</comment>
<dbReference type="Pfam" id="PF10043">
    <property type="entry name" value="DUF2279"/>
    <property type="match status" value="1"/>
</dbReference>
<proteinExistence type="predicted"/>
<dbReference type="EMBL" id="JBHTMY010000003">
    <property type="protein sequence ID" value="MFD1315792.1"/>
    <property type="molecule type" value="Genomic_DNA"/>
</dbReference>
<evidence type="ECO:0000313" key="1">
    <source>
        <dbReference type="EMBL" id="MFD1315792.1"/>
    </source>
</evidence>
<reference evidence="2" key="1">
    <citation type="journal article" date="2019" name="Int. J. Syst. Evol. Microbiol.">
        <title>The Global Catalogue of Microorganisms (GCM) 10K type strain sequencing project: providing services to taxonomists for standard genome sequencing and annotation.</title>
        <authorList>
            <consortium name="The Broad Institute Genomics Platform"/>
            <consortium name="The Broad Institute Genome Sequencing Center for Infectious Disease"/>
            <person name="Wu L."/>
            <person name="Ma J."/>
        </authorList>
    </citation>
    <scope>NUCLEOTIDE SEQUENCE [LARGE SCALE GENOMIC DNA]</scope>
    <source>
        <strain evidence="2">CCUG 61485</strain>
    </source>
</reference>
<sequence length="305" mass="34811">MISTAIKKRLNCSFILLFFSWLLIAQQKNDFFKASDTLNIKRRNAVYITEGAGAGIALLGLNQLWYADYERSSFHFFNDNSAWLQMDKFGHTFSSYYIGKMGMDALSWAGETQKNQLLYGSTLGFTFLTAVEILDGFSEEWGFSVGDMAANALGTGLLVGQELLWNEQRFQMKFSFQTTNYPDLDPNLGTNTLEQILKDYNGQTYWLSANIWSFFKDSKIPKWLNISFGYGAEDLPKEVETSSGEVILQNPYRQFYTSLDIDLTKINTKSSFLKTTFNVLNFIKIPSPTLEITSKGDIIFHPIFF</sequence>
<accession>A0ABW3Y1Q8</accession>
<protein>
    <submittedName>
        <fullName evidence="1">DUF2279 domain-containing protein</fullName>
    </submittedName>
</protein>
<organism evidence="1 2">
    <name type="scientific">Namhaeicola litoreus</name>
    <dbReference type="NCBI Taxonomy" id="1052145"/>
    <lineage>
        <taxon>Bacteria</taxon>
        <taxon>Pseudomonadati</taxon>
        <taxon>Bacteroidota</taxon>
        <taxon>Flavobacteriia</taxon>
        <taxon>Flavobacteriales</taxon>
        <taxon>Flavobacteriaceae</taxon>
        <taxon>Namhaeicola</taxon>
    </lineage>
</organism>
<dbReference type="RefSeq" id="WP_377178301.1">
    <property type="nucleotide sequence ID" value="NZ_JBHTMY010000003.1"/>
</dbReference>
<name>A0ABW3Y1Q8_9FLAO</name>
<gene>
    <name evidence="1" type="ORF">ACFQ39_09205</name>
</gene>